<feature type="coiled-coil region" evidence="1">
    <location>
        <begin position="233"/>
        <end position="260"/>
    </location>
</feature>
<protein>
    <recommendedName>
        <fullName evidence="5">Ipa protein</fullName>
    </recommendedName>
</protein>
<keyword evidence="4" id="KW-1185">Reference proteome</keyword>
<reference evidence="3" key="1">
    <citation type="submission" date="2020-03" db="EMBL/GenBank/DDBJ databases">
        <authorList>
            <person name="He L."/>
        </authorList>
    </citation>
    <scope>NUCLEOTIDE SEQUENCE</scope>
    <source>
        <strain evidence="3">CkLH20</strain>
    </source>
</reference>
<accession>A0A9P6HZW9</accession>
<evidence type="ECO:0000313" key="3">
    <source>
        <dbReference type="EMBL" id="KAF9873519.1"/>
    </source>
</evidence>
<feature type="region of interest" description="Disordered" evidence="2">
    <location>
        <begin position="552"/>
        <end position="618"/>
    </location>
</feature>
<dbReference type="AlphaFoldDB" id="A0A9P6HZW9"/>
<dbReference type="EMBL" id="JAATWM020000031">
    <property type="protein sequence ID" value="KAF9873519.1"/>
    <property type="molecule type" value="Genomic_DNA"/>
</dbReference>
<feature type="compositionally biased region" description="Basic and acidic residues" evidence="2">
    <location>
        <begin position="578"/>
        <end position="589"/>
    </location>
</feature>
<evidence type="ECO:0000313" key="4">
    <source>
        <dbReference type="Proteomes" id="UP000781932"/>
    </source>
</evidence>
<evidence type="ECO:0000256" key="2">
    <source>
        <dbReference type="SAM" id="MobiDB-lite"/>
    </source>
</evidence>
<proteinExistence type="predicted"/>
<sequence length="721" mass="81708">MDVTDNIGDAVKELHADLRRKYQIHAAKLETAWRSFDKAQRTRCIRAGAADGVVLKHNLDISLGSVYKFLPEWNLRDITEPGSDFLLDLLKHRATTTLEQQYINGPNDGPGDHEYIVEMMQKKNLRHVAEFKDCYTFFLDKYYGQSFHFVREKQATLAQFAPAVRARLLIPQSTGQLILQRQLHLLQVLNIMIEDILDIGSQTRNRKQMPKKDTDFGPIEAFSSLSVKDAPGKVQLSEVVAGARDRKAALEERVELLSAEPVVLAHAVNDVFFSRPELLPDEKGRSLPVHTDRYINAAFFDAVHGEIQAAAIWAYITRLVELLEVPNSEKAYRALVLQELSNVCHMEYERSQNLLKRHLATADGPKRFKRISNAYDKAGNARLSMKCKPEELMIADPQLHYLLRLCQSETTAAKAIDWMKKLGDLYMTRPSERERIEERQAEAFFALAVITGFVQDLSSAVSLPAPSRKKGQAFLQKSQQLECELAPLKKEIDLRDYAAPIDHLLEPGMAESALGAFESFIVDNAGTKMGFLYQDIITDCLAHLQDQYEQAKSQKEKDDKIQQEKDSQATPFPFFTTEEPKEVRIERRREKTKTRPSQASAYELAPRDEPPIGQPQSAQSKEIIKVSAPTGEVFDTLFNKSKARGSISWTSFEAAMAELGFSVFPKYGSVYTFRPPSHSTEAKPFTIHRPHGASIDGYKILILARRLKRTYGWGEETFVID</sequence>
<evidence type="ECO:0008006" key="5">
    <source>
        <dbReference type="Google" id="ProtNLM"/>
    </source>
</evidence>
<dbReference type="RefSeq" id="XP_038742980.1">
    <property type="nucleotide sequence ID" value="XM_038891693.1"/>
</dbReference>
<dbReference type="GeneID" id="62164767"/>
<gene>
    <name evidence="3" type="ORF">CkaCkLH20_08978</name>
</gene>
<keyword evidence="1" id="KW-0175">Coiled coil</keyword>
<reference evidence="3" key="2">
    <citation type="submission" date="2020-11" db="EMBL/GenBank/DDBJ databases">
        <title>Whole genome sequencing of Colletotrichum sp.</title>
        <authorList>
            <person name="Li H."/>
        </authorList>
    </citation>
    <scope>NUCLEOTIDE SEQUENCE</scope>
    <source>
        <strain evidence="3">CkLH20</strain>
    </source>
</reference>
<feature type="compositionally biased region" description="Basic and acidic residues" evidence="2">
    <location>
        <begin position="552"/>
        <end position="567"/>
    </location>
</feature>
<evidence type="ECO:0000256" key="1">
    <source>
        <dbReference type="SAM" id="Coils"/>
    </source>
</evidence>
<dbReference type="PANTHER" id="PTHR40788">
    <property type="entry name" value="CLR5 DOMAIN-CONTAINING PROTEIN-RELATED"/>
    <property type="match status" value="1"/>
</dbReference>
<comment type="caution">
    <text evidence="3">The sequence shown here is derived from an EMBL/GenBank/DDBJ whole genome shotgun (WGS) entry which is preliminary data.</text>
</comment>
<organism evidence="3 4">
    <name type="scientific">Colletotrichum karsti</name>
    <dbReference type="NCBI Taxonomy" id="1095194"/>
    <lineage>
        <taxon>Eukaryota</taxon>
        <taxon>Fungi</taxon>
        <taxon>Dikarya</taxon>
        <taxon>Ascomycota</taxon>
        <taxon>Pezizomycotina</taxon>
        <taxon>Sordariomycetes</taxon>
        <taxon>Hypocreomycetidae</taxon>
        <taxon>Glomerellales</taxon>
        <taxon>Glomerellaceae</taxon>
        <taxon>Colletotrichum</taxon>
        <taxon>Colletotrichum boninense species complex</taxon>
    </lineage>
</organism>
<name>A0A9P6HZW9_9PEZI</name>
<dbReference type="PANTHER" id="PTHR40788:SF1">
    <property type="entry name" value="IPA PROTEIN"/>
    <property type="match status" value="1"/>
</dbReference>
<dbReference type="OrthoDB" id="2922289at2759"/>
<dbReference type="Proteomes" id="UP000781932">
    <property type="component" value="Unassembled WGS sequence"/>
</dbReference>